<accession>A0A166GGC9</accession>
<keyword evidence="2" id="KW-1185">Reference proteome</keyword>
<name>A0A166GGC9_9AGAM</name>
<evidence type="ECO:0000313" key="2">
    <source>
        <dbReference type="Proteomes" id="UP000076532"/>
    </source>
</evidence>
<gene>
    <name evidence="1" type="ORF">FIBSPDRAFT_607601</name>
</gene>
<organism evidence="1 2">
    <name type="scientific">Athelia psychrophila</name>
    <dbReference type="NCBI Taxonomy" id="1759441"/>
    <lineage>
        <taxon>Eukaryota</taxon>
        <taxon>Fungi</taxon>
        <taxon>Dikarya</taxon>
        <taxon>Basidiomycota</taxon>
        <taxon>Agaricomycotina</taxon>
        <taxon>Agaricomycetes</taxon>
        <taxon>Agaricomycetidae</taxon>
        <taxon>Atheliales</taxon>
        <taxon>Atheliaceae</taxon>
        <taxon>Athelia</taxon>
    </lineage>
</organism>
<dbReference type="EMBL" id="KV417578">
    <property type="protein sequence ID" value="KZP17807.1"/>
    <property type="molecule type" value="Genomic_DNA"/>
</dbReference>
<sequence>MSPCCCWPSVRSRSCRRTEDSDFHITNRRTFEMTDDASIAPARSAAVNSGAHSILASLTILPIPDGVPVRMTSPSCKAAAVHIHSSASSCSWKDASYVIVYVAAKDVVRTF</sequence>
<evidence type="ECO:0000313" key="1">
    <source>
        <dbReference type="EMBL" id="KZP17807.1"/>
    </source>
</evidence>
<proteinExistence type="predicted"/>
<protein>
    <submittedName>
        <fullName evidence="1">Uncharacterized protein</fullName>
    </submittedName>
</protein>
<dbReference type="Proteomes" id="UP000076532">
    <property type="component" value="Unassembled WGS sequence"/>
</dbReference>
<reference evidence="1 2" key="1">
    <citation type="journal article" date="2016" name="Mol. Biol. Evol.">
        <title>Comparative Genomics of Early-Diverging Mushroom-Forming Fungi Provides Insights into the Origins of Lignocellulose Decay Capabilities.</title>
        <authorList>
            <person name="Nagy L.G."/>
            <person name="Riley R."/>
            <person name="Tritt A."/>
            <person name="Adam C."/>
            <person name="Daum C."/>
            <person name="Floudas D."/>
            <person name="Sun H."/>
            <person name="Yadav J.S."/>
            <person name="Pangilinan J."/>
            <person name="Larsson K.H."/>
            <person name="Matsuura K."/>
            <person name="Barry K."/>
            <person name="Labutti K."/>
            <person name="Kuo R."/>
            <person name="Ohm R.A."/>
            <person name="Bhattacharya S.S."/>
            <person name="Shirouzu T."/>
            <person name="Yoshinaga Y."/>
            <person name="Martin F.M."/>
            <person name="Grigoriev I.V."/>
            <person name="Hibbett D.S."/>
        </authorList>
    </citation>
    <scope>NUCLEOTIDE SEQUENCE [LARGE SCALE GENOMIC DNA]</scope>
    <source>
        <strain evidence="1 2">CBS 109695</strain>
    </source>
</reference>
<dbReference type="AlphaFoldDB" id="A0A166GGC9"/>